<evidence type="ECO:0000256" key="9">
    <source>
        <dbReference type="ARBA" id="ARBA00022771"/>
    </source>
</evidence>
<dbReference type="InterPro" id="IPR036612">
    <property type="entry name" value="KH_dom_type_1_sf"/>
</dbReference>
<dbReference type="NCBIfam" id="TIGR00239">
    <property type="entry name" value="2oxo_dh_E1"/>
    <property type="match status" value="1"/>
</dbReference>
<feature type="domain" description="ABC transporter" evidence="22">
    <location>
        <begin position="1203"/>
        <end position="1435"/>
    </location>
</feature>
<reference evidence="24 25" key="1">
    <citation type="submission" date="2010-05" db="EMBL/GenBank/DDBJ databases">
        <title>The Genome Sequence of Thecamonas trahens ATCC 50062.</title>
        <authorList>
            <consortium name="The Broad Institute Genome Sequencing Platform"/>
            <person name="Russ C."/>
            <person name="Cuomo C."/>
            <person name="Shea T."/>
            <person name="Young S.K."/>
            <person name="Zeng Q."/>
            <person name="Koehrsen M."/>
            <person name="Haas B."/>
            <person name="Borodovsky M."/>
            <person name="Guigo R."/>
            <person name="Alvarado L."/>
            <person name="Berlin A."/>
            <person name="Bochicchio J."/>
            <person name="Borenstein D."/>
            <person name="Chapman S."/>
            <person name="Chen Z."/>
            <person name="Freedman E."/>
            <person name="Gellesch M."/>
            <person name="Goldberg J."/>
            <person name="Griggs A."/>
            <person name="Gujja S."/>
            <person name="Heilman E."/>
            <person name="Heiman D."/>
            <person name="Hepburn T."/>
            <person name="Howarth C."/>
            <person name="Jen D."/>
            <person name="Larson L."/>
            <person name="Mehta T."/>
            <person name="Park D."/>
            <person name="Pearson M."/>
            <person name="Roberts A."/>
            <person name="Saif S."/>
            <person name="Shenoy N."/>
            <person name="Sisk P."/>
            <person name="Stolte C."/>
            <person name="Sykes S."/>
            <person name="Thomson T."/>
            <person name="Walk T."/>
            <person name="White J."/>
            <person name="Yandava C."/>
            <person name="Burger G."/>
            <person name="Gray M.W."/>
            <person name="Holland P.W.H."/>
            <person name="King N."/>
            <person name="Lang F.B.F."/>
            <person name="Roger A.J."/>
            <person name="Ruiz-Trillo I."/>
            <person name="Lander E."/>
            <person name="Nusbaum C."/>
        </authorList>
    </citation>
    <scope>NUCLEOTIDE SEQUENCE [LARGE SCALE GENOMIC DNA]</scope>
    <source>
        <strain evidence="24 25">ATCC 50062</strain>
    </source>
</reference>
<dbReference type="GO" id="GO:0016887">
    <property type="term" value="F:ATP hydrolysis activity"/>
    <property type="evidence" value="ECO:0007669"/>
    <property type="project" value="InterPro"/>
</dbReference>
<dbReference type="InterPro" id="IPR032106">
    <property type="entry name" value="2-oxogl_dehyd_N"/>
</dbReference>
<dbReference type="Gene3D" id="6.10.140.1790">
    <property type="match status" value="1"/>
</dbReference>
<keyword evidence="13" id="KW-0560">Oxidoreductase</keyword>
<dbReference type="GO" id="GO:0005524">
    <property type="term" value="F:ATP binding"/>
    <property type="evidence" value="ECO:0007669"/>
    <property type="project" value="UniProtKB-KW"/>
</dbReference>
<dbReference type="PROSITE" id="PS00211">
    <property type="entry name" value="ABC_TRANSPORTER_1"/>
    <property type="match status" value="2"/>
</dbReference>
<feature type="domain" description="ABC transporter" evidence="22">
    <location>
        <begin position="1909"/>
        <end position="2143"/>
    </location>
</feature>
<evidence type="ECO:0000256" key="12">
    <source>
        <dbReference type="ARBA" id="ARBA00022989"/>
    </source>
</evidence>
<dbReference type="Proteomes" id="UP000054408">
    <property type="component" value="Unassembled WGS sequence"/>
</dbReference>
<dbReference type="FunFam" id="1.20.1560.10:FF:000013">
    <property type="entry name" value="ABC transporter C family member 2"/>
    <property type="match status" value="1"/>
</dbReference>
<dbReference type="OrthoDB" id="6777263at2759"/>
<dbReference type="GeneID" id="25570143"/>
<dbReference type="InterPro" id="IPR001017">
    <property type="entry name" value="DH_E1"/>
</dbReference>
<dbReference type="Gene3D" id="3.40.50.11610">
    <property type="entry name" value="Multifunctional 2-oxoglutarate metabolism enzyme, C-terminal domain"/>
    <property type="match status" value="1"/>
</dbReference>
<dbReference type="eggNOG" id="KOG0054">
    <property type="taxonomic scope" value="Eukaryota"/>
</dbReference>
<dbReference type="NCBIfam" id="NF006914">
    <property type="entry name" value="PRK09404.1"/>
    <property type="match status" value="1"/>
</dbReference>
<keyword evidence="7" id="KW-0677">Repeat</keyword>
<dbReference type="FunFam" id="3.40.50.300:FF:000997">
    <property type="entry name" value="Multidrug resistance-associated protein 1"/>
    <property type="match status" value="1"/>
</dbReference>
<accession>A0A0L0DN98</accession>
<keyword evidence="15 21" id="KW-0472">Membrane</keyword>
<dbReference type="Gene3D" id="3.40.50.12470">
    <property type="match status" value="1"/>
</dbReference>
<comment type="cofactor">
    <cofactor evidence="1">
        <name>thiamine diphosphate</name>
        <dbReference type="ChEBI" id="CHEBI:58937"/>
    </cofactor>
</comment>
<dbReference type="GO" id="GO:0030976">
    <property type="term" value="F:thiamine pyrophosphate binding"/>
    <property type="evidence" value="ECO:0007669"/>
    <property type="project" value="InterPro"/>
</dbReference>
<dbReference type="GO" id="GO:0006099">
    <property type="term" value="P:tricarboxylic acid cycle"/>
    <property type="evidence" value="ECO:0007669"/>
    <property type="project" value="TreeGrafter"/>
</dbReference>
<evidence type="ECO:0000256" key="20">
    <source>
        <dbReference type="SAM" id="MobiDB-lite"/>
    </source>
</evidence>
<evidence type="ECO:0000256" key="14">
    <source>
        <dbReference type="ARBA" id="ARBA00023052"/>
    </source>
</evidence>
<keyword evidence="14" id="KW-0786">Thiamine pyrophosphate</keyword>
<dbReference type="SUPFAM" id="SSF90123">
    <property type="entry name" value="ABC transporter transmembrane region"/>
    <property type="match status" value="2"/>
</dbReference>
<feature type="transmembrane region" description="Helical" evidence="21">
    <location>
        <begin position="980"/>
        <end position="998"/>
    </location>
</feature>
<dbReference type="Pfam" id="PF00005">
    <property type="entry name" value="ABC_tran"/>
    <property type="match status" value="2"/>
</dbReference>
<dbReference type="InterPro" id="IPR032570">
    <property type="entry name" value="SF1-HH"/>
</dbReference>
<dbReference type="PANTHER" id="PTHR23152">
    <property type="entry name" value="2-OXOGLUTARATE DEHYDROGENASE"/>
    <property type="match status" value="1"/>
</dbReference>
<evidence type="ECO:0000256" key="6">
    <source>
        <dbReference type="ARBA" id="ARBA00022692"/>
    </source>
</evidence>
<dbReference type="eggNOG" id="KOG0450">
    <property type="taxonomic scope" value="Eukaryota"/>
</dbReference>
<dbReference type="CDD" id="cd18580">
    <property type="entry name" value="ABC_6TM_ABCC_D2"/>
    <property type="match status" value="1"/>
</dbReference>
<dbReference type="SUPFAM" id="SSF52540">
    <property type="entry name" value="P-loop containing nucleoside triphosphate hydrolases"/>
    <property type="match status" value="2"/>
</dbReference>
<dbReference type="EC" id="1.2.4.2" evidence="4"/>
<comment type="function">
    <text evidence="16">The 2-oxoglutarate dehydrogenase complex catalyzes the overall conversion of 2-oxoglutarate to succinyl-CoA and CO(2). It contains multiple copies of three enzymatic components: 2-oxoglutarate dehydrogenase (E1), dihydrolipoamide succinyltransferase (E2) and lipoamide dehydrogenase (E3).</text>
</comment>
<feature type="transmembrane region" description="Helical" evidence="21">
    <location>
        <begin position="955"/>
        <end position="974"/>
    </location>
</feature>
<dbReference type="GO" id="GO:0005739">
    <property type="term" value="C:mitochondrion"/>
    <property type="evidence" value="ECO:0007669"/>
    <property type="project" value="TreeGrafter"/>
</dbReference>
<gene>
    <name evidence="24" type="ORF">AMSG_12229</name>
</gene>
<dbReference type="GO" id="GO:0003723">
    <property type="term" value="F:RNA binding"/>
    <property type="evidence" value="ECO:0007669"/>
    <property type="project" value="UniProtKB-UniRule"/>
</dbReference>
<feature type="transmembrane region" description="Helical" evidence="21">
    <location>
        <begin position="1633"/>
        <end position="1654"/>
    </location>
</feature>
<dbReference type="eggNOG" id="KOG0119">
    <property type="taxonomic scope" value="Eukaryota"/>
</dbReference>
<dbReference type="InterPro" id="IPR029061">
    <property type="entry name" value="THDP-binding"/>
</dbReference>
<evidence type="ECO:0000256" key="18">
    <source>
        <dbReference type="ARBA" id="ARBA00042984"/>
    </source>
</evidence>
<evidence type="ECO:0000256" key="21">
    <source>
        <dbReference type="SAM" id="Phobius"/>
    </source>
</evidence>
<feature type="transmembrane region" description="Helical" evidence="21">
    <location>
        <begin position="1591"/>
        <end position="1613"/>
    </location>
</feature>
<dbReference type="Pfam" id="PF00676">
    <property type="entry name" value="E1_dh"/>
    <property type="match status" value="1"/>
</dbReference>
<feature type="domain" description="ABC transmembrane type-1" evidence="23">
    <location>
        <begin position="843"/>
        <end position="1120"/>
    </location>
</feature>
<dbReference type="Gene3D" id="3.30.1370.10">
    <property type="entry name" value="K Homology domain, type 1"/>
    <property type="match status" value="1"/>
</dbReference>
<dbReference type="GO" id="GO:0045252">
    <property type="term" value="C:oxoglutarate dehydrogenase complex"/>
    <property type="evidence" value="ECO:0007669"/>
    <property type="project" value="TreeGrafter"/>
</dbReference>
<keyword evidence="8" id="KW-0547">Nucleotide-binding</keyword>
<dbReference type="GO" id="GO:0016020">
    <property type="term" value="C:membrane"/>
    <property type="evidence" value="ECO:0007669"/>
    <property type="project" value="UniProtKB-SubCell"/>
</dbReference>
<dbReference type="InterPro" id="IPR011527">
    <property type="entry name" value="ABC1_TM_dom"/>
</dbReference>
<dbReference type="CDD" id="cd02016">
    <property type="entry name" value="TPP_E1_OGDC_like"/>
    <property type="match status" value="1"/>
</dbReference>
<comment type="subcellular location">
    <subcellularLocation>
        <location evidence="2">Membrane</location>
        <topology evidence="2">Multi-pass membrane protein</topology>
    </subcellularLocation>
</comment>
<dbReference type="InterPro" id="IPR005475">
    <property type="entry name" value="Transketolase-like_Pyr-bd"/>
</dbReference>
<dbReference type="CDD" id="cd03244">
    <property type="entry name" value="ABCC_MRP_domain2"/>
    <property type="match status" value="1"/>
</dbReference>
<dbReference type="SMART" id="SM00861">
    <property type="entry name" value="Transket_pyr"/>
    <property type="match status" value="1"/>
</dbReference>
<dbReference type="Pfam" id="PF02779">
    <property type="entry name" value="Transket_pyr"/>
    <property type="match status" value="1"/>
</dbReference>
<organism evidence="24 25">
    <name type="scientific">Thecamonas trahens ATCC 50062</name>
    <dbReference type="NCBI Taxonomy" id="461836"/>
    <lineage>
        <taxon>Eukaryota</taxon>
        <taxon>Apusozoa</taxon>
        <taxon>Apusomonadida</taxon>
        <taxon>Apusomonadidae</taxon>
        <taxon>Thecamonas</taxon>
    </lineage>
</organism>
<evidence type="ECO:0000256" key="11">
    <source>
        <dbReference type="ARBA" id="ARBA00022840"/>
    </source>
</evidence>
<dbReference type="SUPFAM" id="SSF54791">
    <property type="entry name" value="Eukaryotic type KH-domain (KH-domain type I)"/>
    <property type="match status" value="1"/>
</dbReference>
<dbReference type="InterPro" id="IPR003593">
    <property type="entry name" value="AAA+_ATPase"/>
</dbReference>
<keyword evidence="11" id="KW-0067">ATP-binding</keyword>
<name>A0A0L0DN98_THETB</name>
<feature type="domain" description="ABC transmembrane type-1" evidence="23">
    <location>
        <begin position="1598"/>
        <end position="1842"/>
    </location>
</feature>
<dbReference type="FunFam" id="3.40.50.300:FF:000630">
    <property type="entry name" value="ATP-binding cassette (ABC) transporter, putative"/>
    <property type="match status" value="1"/>
</dbReference>
<dbReference type="InterPro" id="IPR017871">
    <property type="entry name" value="ABC_transporter-like_CS"/>
</dbReference>
<dbReference type="SUPFAM" id="SSF52518">
    <property type="entry name" value="Thiamin diphosphate-binding fold (THDP-binding)"/>
    <property type="match status" value="2"/>
</dbReference>
<evidence type="ECO:0000256" key="1">
    <source>
        <dbReference type="ARBA" id="ARBA00001964"/>
    </source>
</evidence>
<dbReference type="FunFam" id="3.40.50.12470:FF:000003">
    <property type="entry name" value="2-oxoglutarate dehydrogenase E1 component"/>
    <property type="match status" value="1"/>
</dbReference>
<dbReference type="GO" id="GO:0140359">
    <property type="term" value="F:ABC-type transporter activity"/>
    <property type="evidence" value="ECO:0007669"/>
    <property type="project" value="InterPro"/>
</dbReference>
<dbReference type="GO" id="GO:0004591">
    <property type="term" value="F:oxoglutarate dehydrogenase (succinyl-transferring) activity"/>
    <property type="evidence" value="ECO:0007669"/>
    <property type="project" value="UniProtKB-EC"/>
</dbReference>
<dbReference type="InterPro" id="IPR044746">
    <property type="entry name" value="ABCC_6TM_D1"/>
</dbReference>
<evidence type="ECO:0000256" key="2">
    <source>
        <dbReference type="ARBA" id="ARBA00004141"/>
    </source>
</evidence>
<dbReference type="FunFam" id="1.20.1560.10:FF:000006">
    <property type="entry name" value="ATP-binding cassette, sub-family C (CFTR/MRP), member 9"/>
    <property type="match status" value="1"/>
</dbReference>
<dbReference type="Pfam" id="PF22675">
    <property type="entry name" value="KH-I_KHDC4-BBP"/>
    <property type="match status" value="1"/>
</dbReference>
<dbReference type="SMART" id="SM00382">
    <property type="entry name" value="AAA"/>
    <property type="match status" value="2"/>
</dbReference>
<dbReference type="Pfam" id="PF16870">
    <property type="entry name" value="OxoGdeHyase_C"/>
    <property type="match status" value="1"/>
</dbReference>
<dbReference type="RefSeq" id="XP_013755015.1">
    <property type="nucleotide sequence ID" value="XM_013899561.1"/>
</dbReference>
<dbReference type="Gene3D" id="1.20.1560.10">
    <property type="entry name" value="ABC transporter type 1, transmembrane domain"/>
    <property type="match status" value="2"/>
</dbReference>
<dbReference type="PROSITE" id="PS50084">
    <property type="entry name" value="KH_TYPE_1"/>
    <property type="match status" value="1"/>
</dbReference>
<dbReference type="InterPro" id="IPR055256">
    <property type="entry name" value="KH_1_KHDC4/BBP-like"/>
</dbReference>
<evidence type="ECO:0000259" key="23">
    <source>
        <dbReference type="PROSITE" id="PS50929"/>
    </source>
</evidence>
<dbReference type="InterPro" id="IPR047086">
    <property type="entry name" value="SF1-HH_sf"/>
</dbReference>
<evidence type="ECO:0000256" key="19">
    <source>
        <dbReference type="PROSITE-ProRule" id="PRU00117"/>
    </source>
</evidence>
<dbReference type="InterPro" id="IPR027417">
    <property type="entry name" value="P-loop_NTPase"/>
</dbReference>
<evidence type="ECO:0000256" key="13">
    <source>
        <dbReference type="ARBA" id="ARBA00023002"/>
    </source>
</evidence>
<dbReference type="EMBL" id="GL349476">
    <property type="protein sequence ID" value="KNC52888.1"/>
    <property type="molecule type" value="Genomic_DNA"/>
</dbReference>
<evidence type="ECO:0000313" key="25">
    <source>
        <dbReference type="Proteomes" id="UP000054408"/>
    </source>
</evidence>
<feature type="region of interest" description="Disordered" evidence="20">
    <location>
        <begin position="709"/>
        <end position="730"/>
    </location>
</feature>
<dbReference type="InterPro" id="IPR044726">
    <property type="entry name" value="ABCC_6TM_D2"/>
</dbReference>
<dbReference type="InterPro" id="IPR036640">
    <property type="entry name" value="ABC1_TM_sf"/>
</dbReference>
<evidence type="ECO:0000256" key="15">
    <source>
        <dbReference type="ARBA" id="ARBA00023136"/>
    </source>
</evidence>
<dbReference type="Pfam" id="PF16078">
    <property type="entry name" value="2-oxogl_dehyd_N"/>
    <property type="match status" value="1"/>
</dbReference>
<evidence type="ECO:0000259" key="22">
    <source>
        <dbReference type="PROSITE" id="PS50893"/>
    </source>
</evidence>
<dbReference type="PANTHER" id="PTHR23152:SF4">
    <property type="entry name" value="2-OXOADIPATE DEHYDROGENASE COMPLEX COMPONENT E1"/>
    <property type="match status" value="1"/>
</dbReference>
<dbReference type="Gene3D" id="3.40.50.300">
    <property type="entry name" value="P-loop containing nucleotide triphosphate hydrolases"/>
    <property type="match status" value="2"/>
</dbReference>
<evidence type="ECO:0000256" key="10">
    <source>
        <dbReference type="ARBA" id="ARBA00022833"/>
    </source>
</evidence>
<dbReference type="CDD" id="cd18579">
    <property type="entry name" value="ABC_6TM_ABCC_D1"/>
    <property type="match status" value="1"/>
</dbReference>
<dbReference type="InterPro" id="IPR004087">
    <property type="entry name" value="KH_dom"/>
</dbReference>
<dbReference type="CDD" id="cd03250">
    <property type="entry name" value="ABCC_MRP_domain1"/>
    <property type="match status" value="1"/>
</dbReference>
<dbReference type="PROSITE" id="PS50929">
    <property type="entry name" value="ABC_TM1F"/>
    <property type="match status" value="2"/>
</dbReference>
<dbReference type="PROSITE" id="PS50893">
    <property type="entry name" value="ABC_TRANSPORTER_2"/>
    <property type="match status" value="2"/>
</dbReference>
<feature type="region of interest" description="Disordered" evidence="20">
    <location>
        <begin position="448"/>
        <end position="488"/>
    </location>
</feature>
<dbReference type="STRING" id="461836.A0A0L0DN98"/>
<protein>
    <recommendedName>
        <fullName evidence="17">2-oxoglutarate dehydrogenase, mitochondrial</fullName>
        <ecNumber evidence="4">1.2.4.2</ecNumber>
    </recommendedName>
    <alternativeName>
        <fullName evidence="18">2-oxoglutarate dehydrogenase complex component E1</fullName>
    </alternativeName>
</protein>
<keyword evidence="10" id="KW-0862">Zinc</keyword>
<keyword evidence="9" id="KW-0479">Metal-binding</keyword>
<dbReference type="Gene3D" id="3.40.50.970">
    <property type="match status" value="1"/>
</dbReference>
<dbReference type="Pfam" id="PF16275">
    <property type="entry name" value="SF1-HH"/>
    <property type="match status" value="1"/>
</dbReference>
<evidence type="ECO:0000256" key="17">
    <source>
        <dbReference type="ARBA" id="ARBA00040267"/>
    </source>
</evidence>
<comment type="similarity">
    <text evidence="3">Belongs to the alpha-ketoglutarate dehydrogenase family.</text>
</comment>
<proteinExistence type="inferred from homology"/>
<evidence type="ECO:0000256" key="5">
    <source>
        <dbReference type="ARBA" id="ARBA00022448"/>
    </source>
</evidence>
<keyword evidence="5" id="KW-0813">Transport</keyword>
<dbReference type="InterPro" id="IPR011603">
    <property type="entry name" value="2oxoglutarate_DH_E1"/>
</dbReference>
<keyword evidence="9" id="KW-0863">Zinc-finger</keyword>
<evidence type="ECO:0000256" key="7">
    <source>
        <dbReference type="ARBA" id="ARBA00022737"/>
    </source>
</evidence>
<dbReference type="Pfam" id="PF00664">
    <property type="entry name" value="ABC_membrane"/>
    <property type="match status" value="2"/>
</dbReference>
<evidence type="ECO:0000256" key="4">
    <source>
        <dbReference type="ARBA" id="ARBA00012280"/>
    </source>
</evidence>
<feature type="transmembrane region" description="Helical" evidence="21">
    <location>
        <begin position="1061"/>
        <end position="1082"/>
    </location>
</feature>
<evidence type="ECO:0000256" key="16">
    <source>
        <dbReference type="ARBA" id="ARBA00037426"/>
    </source>
</evidence>
<dbReference type="SMART" id="SM00322">
    <property type="entry name" value="KH"/>
    <property type="match status" value="1"/>
</dbReference>
<keyword evidence="19" id="KW-0694">RNA-binding</keyword>
<keyword evidence="6 21" id="KW-0812">Transmembrane</keyword>
<dbReference type="GO" id="GO:0008270">
    <property type="term" value="F:zinc ion binding"/>
    <property type="evidence" value="ECO:0007669"/>
    <property type="project" value="UniProtKB-KW"/>
</dbReference>
<keyword evidence="12 21" id="KW-1133">Transmembrane helix</keyword>
<keyword evidence="25" id="KW-1185">Reference proteome</keyword>
<sequence length="3186" mass="345449">MSAVSRMNGFQLTRRHAYTWSLWKLDYATAFESLLGEAGVNTVEARAAVEAWRECARLVHDFWRDISEVKQVQPLFYAWLSCVLRRVFDGTAEQVSTEQSLHVEVPVYTNEAWAQLPRDGATADDEKDKHVPRCGKVDVAVSAAGGSETVVVIELKAPSDPKWEGGRRCAAKGQVIVEAAAALAARSADACGETPMFGILTDMRFRLNALAFYPASPCTWVRQGGDDHENEDTDGYPPWTFAMTETSTAVDGNSSESSAAGSSADNAAEAWDGARAKRSGMVALVVLGLALCPDWDADGARNRVADVVAGEVEKFVEKTEAVLSLSETPDLDGSGLGDDESSRDGSGGGGAADGDASDADGASGGAPDSERGSSKGRGVATTTMAMVNMEADKPAEIVAEVDGETEVATVEVVIVEAIVAVAMAIVVQEFVAMQQRLEDINRSLLTGEYARRPPSSRSPSPPPQYDSFGKRTNTREIRRRSKLETERAELVERMRRNNPRWRPPPGLSGGGRRNYVTKVYFPVDEYPDFNFLGHVIGPRGSSLKQLEARTKARVQIRGRGSEKDGKRVLSQGSTEKLHAVITASTEEAMHAAKAEIEKLCNVVPEEENEHKRQQLMLLAQLNGTLTGTEFRIGRAITMPKFKAIGFKPKLHASDAQVSLDKKLALLGIDDNLISSYKSFMTKVGLAPKDLSPDPPERLAELEKLRAEAAATAAAERAAPPKPAPAPAPATNDDKLAAFLSTRPNKSWLSELFASWIYPLIAFGVKTPLELDHLPPLPEHEAAAHHINSFAAVVGDSAKLLTPPPAECDSGGRGGAGSATRRVPLLRYLIKAFRGIFLLQAVPLLFSIAFRVATPVALQKLLATITEPNPSAATAWRGVALVALVFCLRVGNTVARSQNGLLAYRAARGLKSVLRALVFDKSFRLASRAHRAYTTGEILNITSSDTNKLRSMAWGLNDLWSAPLLITGYICVLYWMFGPAVFAGIGLLAAVVPVNYYIFKKNERFWDVLSKRGDERVRIITDMLNGIRVLKLFAWEPIYARKVNEVRTVQVDILRSVKIYDAFVEVIWLVMPTAMALVTIAVYVYSGNPLSTASIFAGISTFHSMTHPMFNLPWAFMRLVEARISLRRLESFLSMPHLDGLDEPSASGLAFGGAKFEAATLRWGHMEKPPEEREAADADVSTLCLSCRPCGASGRSAAAEYHKLGTADGESSAADDEATGGQAASGSSDFELLRIDLAIPPGALVAVVGPVGAGKSSLLHALLGEMERVAGSVAVAGSIGYVAQNAWIQNATLRANILFGAPPDTARYAQVVAACALQQDLELLGGDLLEIGEKGINLSGGQRQRVALARAAYADKDVYLLDDPLSAVDPFCASKLFDECITGLLRNKTRVLVTHYLHLLPRVDYVVCMDGGRVVQQGTYDELMAQPSGAFAELVARHQHAAEEAASAGGLTPVAAPIPSPSGGLTLAIPAATLDHTLVSSRWSSAGRTPSPVARDMHLPPSDSSGVSPLLAAHATVHPRMAFPSRDDGLVSCSGSGSGSALGFAAATASPAERNAAFGAEASGSSGRQLVEDEDRVTGSISWRVYKRYLSAAGWLIILAALGLAFVSVFLSVASDWWLGVWSDDPDGSIGFYLRVYGALAVGQAVLYLLANLAYMKQCVAAATMFHDTALSAALDSSLAFFEKTPSGRIINRFGFDVDQVDGELNWRIREIAFMFPVMALVMVLVLVVTPAAFAVSLVSLVPLYYIQRIHRSSLRELSRLQSQSYSPINAHISETLRGLTTIRAFGRGQAFRAANRAHIDVNMQTSYYSKYADVWCDIRLEMTGSIVLVVTSVLGLFFFNSHPTLTALAIINADRLIGTLGWGITCFSWLESAMASAERLTSFADLEPERETAHRAPVAEPAWARSGAIEYTEVTMRYRPGLPLALSRVSFSIKSGEKVAVVGRSGSGKTTLIGVLFRLLNLEAGSIAIGGEDIASIPLSELRSALSIIPQESIVFSGTLRENLDPRERYTDAELWDALHAVGLAAMVEGMSNGLSTVLRENASGFSVGQLQLVCLARALLKQARVLVMDEATASCDADTDAQIQATIRSSLADATVLCIAHRLNTVVDYDKVIVMAAGELAEFDSPAALLATPGSIFASMVDETGPETAAHLRRLANDAAARRLASAYLRPSLVRSLNVFAHAPPASAATVFARSFSMATPACDAAYKSKANSPANAVLSGTAANWVDAQYAAWQLDPESVGSEWAEYFARIDSGVHASDAFSPKPVAGPATSAGVSAGELDLTVKVMLLMRAFEVRGHSLAKTDPLGLDANETPPELSVEYYNLSPETRFSPNMLGQYGAFLGGDEMSIAELVAKLRSIYCTTLGFEYMHIQSRDECDFIRNVIQNRSESDVFKFSKEDKVRLFDRLTWSEGFETFLGRKFGVEKRFGLDGCEALIPGMKELIDVAAAQGVKDIVMGMPHRGRLNVLANVVRKPMEKIFREFAGVPASSTLNMGSGDVKYHLGASYTRTTKNGEEVHISLLPNPSHLETVNTVVLGKVRSKQHERLQKDRSRVMPVLLHGDAAFAGQGLVYETLHLSELPNYTVGGCVHIIVNNQVGFTTDPSDGRSSPYCTDVAKTLAIPVVHVNGDDPEAVASSMRFAALWRAKYQRDIVIDVVCYRRYGHNEVDEPRFTQPLMYAAIARHPTVLTSYRKALQEQGVLSESEAQAIIDKTTSVLEERYSGLAGDAAEKVTRSSLLSQSKSWGHLKSADVLSIAKNTNVSREVIDEVARAITTAPPEGFNLHRTLKRIIDAKKAMFEDEGAIDWATAEALAFGSLLLEGTHVRLSGQDVERGTFSHRHAVWHDQKTNELFVPLNYIRPDQSAEDDVEERISIGNSPLDEYAVMGFELGYAMDSPDSLVLWEAQFGDFANGAQVMIDQYLSSCEQKWLYQLGLVLLLPHGYDGMGPEHSSARLERFLQMSDQDPDVLPNDETLVQDHNWQVCNITTPANYFHALRRQIHREFRKPLIVMSPKSLLRLAEAASPISDFTDVDSFQMVLPDARAADAAPAPENIERVVFCSGQVYYDLAKERADRGHDTTAIVRIEQLAPFPTNHVVEQLKLYPNAKPVWAQEEPKNMGAFFHAKQHIATALRAANRADESIIYAGRPAAASPATGWKHVHKAELRQLVDDTFELDGVRTAAPATE</sequence>
<feature type="transmembrane region" description="Helical" evidence="21">
    <location>
        <begin position="831"/>
        <end position="852"/>
    </location>
</feature>
<dbReference type="NCBIfam" id="NF008907">
    <property type="entry name" value="PRK12270.1"/>
    <property type="match status" value="1"/>
</dbReference>
<evidence type="ECO:0000256" key="3">
    <source>
        <dbReference type="ARBA" id="ARBA00006936"/>
    </source>
</evidence>
<dbReference type="Gene3D" id="1.10.287.1150">
    <property type="entry name" value="TPP helical domain"/>
    <property type="match status" value="1"/>
</dbReference>
<feature type="transmembrane region" description="Helical" evidence="21">
    <location>
        <begin position="1094"/>
        <end position="1116"/>
    </location>
</feature>
<feature type="region of interest" description="Disordered" evidence="20">
    <location>
        <begin position="323"/>
        <end position="378"/>
    </location>
</feature>
<feature type="transmembrane region" description="Helical" evidence="21">
    <location>
        <begin position="1717"/>
        <end position="1745"/>
    </location>
</feature>
<dbReference type="InterPro" id="IPR003439">
    <property type="entry name" value="ABC_transporter-like_ATP-bd"/>
</dbReference>
<evidence type="ECO:0000256" key="8">
    <source>
        <dbReference type="ARBA" id="ARBA00022741"/>
    </source>
</evidence>
<dbReference type="InterPro" id="IPR042179">
    <property type="entry name" value="KGD_C_sf"/>
</dbReference>
<dbReference type="InterPro" id="IPR031717">
    <property type="entry name" value="ODO-1/KGD_C"/>
</dbReference>
<evidence type="ECO:0000313" key="24">
    <source>
        <dbReference type="EMBL" id="KNC52888.1"/>
    </source>
</evidence>